<sequence length="107" mass="12163">MYSLSSLLSSFPLLTLPVSFFSTLLLRMTPKHPSTLKLGSLCTFRWDRLRRRSAFISISACPSNAQPFVAISPNHSRGEGVEWNIQVLMAFQLDRDTTRQSQSQEEE</sequence>
<dbReference type="EMBL" id="MU839009">
    <property type="protein sequence ID" value="KAK1767175.1"/>
    <property type="molecule type" value="Genomic_DNA"/>
</dbReference>
<proteinExistence type="predicted"/>
<gene>
    <name evidence="1" type="ORF">QBC33DRAFT_539451</name>
</gene>
<dbReference type="GeneID" id="85311179"/>
<reference evidence="1" key="1">
    <citation type="submission" date="2023-06" db="EMBL/GenBank/DDBJ databases">
        <title>Genome-scale phylogeny and comparative genomics of the fungal order Sordariales.</title>
        <authorList>
            <consortium name="Lawrence Berkeley National Laboratory"/>
            <person name="Hensen N."/>
            <person name="Bonometti L."/>
            <person name="Westerberg I."/>
            <person name="Brannstrom I.O."/>
            <person name="Guillou S."/>
            <person name="Cros-Aarteil S."/>
            <person name="Calhoun S."/>
            <person name="Haridas S."/>
            <person name="Kuo A."/>
            <person name="Mondo S."/>
            <person name="Pangilinan J."/>
            <person name="Riley R."/>
            <person name="Labutti K."/>
            <person name="Andreopoulos B."/>
            <person name="Lipzen A."/>
            <person name="Chen C."/>
            <person name="Yanf M."/>
            <person name="Daum C."/>
            <person name="Ng V."/>
            <person name="Clum A."/>
            <person name="Steindorff A."/>
            <person name="Ohm R."/>
            <person name="Martin F."/>
            <person name="Silar P."/>
            <person name="Natvig D."/>
            <person name="Lalanne C."/>
            <person name="Gautier V."/>
            <person name="Ament-Velasquez S.L."/>
            <person name="Kruys A."/>
            <person name="Hutchinson M.I."/>
            <person name="Powell A.J."/>
            <person name="Barry K."/>
            <person name="Miller A.N."/>
            <person name="Grigoriev I.V."/>
            <person name="Debuchy R."/>
            <person name="Gladieux P."/>
            <person name="Thoren M.H."/>
            <person name="Johannesson H."/>
        </authorList>
    </citation>
    <scope>NUCLEOTIDE SEQUENCE</scope>
    <source>
        <strain evidence="1">8032-3</strain>
    </source>
</reference>
<organism evidence="1 2">
    <name type="scientific">Phialemonium atrogriseum</name>
    <dbReference type="NCBI Taxonomy" id="1093897"/>
    <lineage>
        <taxon>Eukaryota</taxon>
        <taxon>Fungi</taxon>
        <taxon>Dikarya</taxon>
        <taxon>Ascomycota</taxon>
        <taxon>Pezizomycotina</taxon>
        <taxon>Sordariomycetes</taxon>
        <taxon>Sordariomycetidae</taxon>
        <taxon>Cephalothecales</taxon>
        <taxon>Cephalothecaceae</taxon>
        <taxon>Phialemonium</taxon>
    </lineage>
</organism>
<dbReference type="Proteomes" id="UP001244011">
    <property type="component" value="Unassembled WGS sequence"/>
</dbReference>
<evidence type="ECO:0000313" key="1">
    <source>
        <dbReference type="EMBL" id="KAK1767175.1"/>
    </source>
</evidence>
<dbReference type="AlphaFoldDB" id="A0AAJ0FNI0"/>
<evidence type="ECO:0000313" key="2">
    <source>
        <dbReference type="Proteomes" id="UP001244011"/>
    </source>
</evidence>
<name>A0AAJ0FNI0_9PEZI</name>
<comment type="caution">
    <text evidence="1">The sequence shown here is derived from an EMBL/GenBank/DDBJ whole genome shotgun (WGS) entry which is preliminary data.</text>
</comment>
<protein>
    <submittedName>
        <fullName evidence="1">Uncharacterized protein</fullName>
    </submittedName>
</protein>
<accession>A0AAJ0FNI0</accession>
<dbReference type="RefSeq" id="XP_060283388.1">
    <property type="nucleotide sequence ID" value="XM_060427992.1"/>
</dbReference>
<keyword evidence="2" id="KW-1185">Reference proteome</keyword>